<evidence type="ECO:0000256" key="1">
    <source>
        <dbReference type="SAM" id="MobiDB-lite"/>
    </source>
</evidence>
<protein>
    <submittedName>
        <fullName evidence="2">Uncharacterized protein</fullName>
    </submittedName>
</protein>
<feature type="non-terminal residue" evidence="2">
    <location>
        <position position="1"/>
    </location>
</feature>
<reference evidence="2" key="1">
    <citation type="submission" date="2013-12" db="EMBL/GenBank/DDBJ databases">
        <title>A Varibaculum cambriense genome reconstructed from a premature infant gut community with otherwise low bacterial novelty that shifts toward anaerobic metabolism during the third week of life.</title>
        <authorList>
            <person name="Brown C.T."/>
            <person name="Sharon I."/>
            <person name="Thomas B.C."/>
            <person name="Castelle C.J."/>
            <person name="Morowitz M.J."/>
            <person name="Banfield J.F."/>
        </authorList>
    </citation>
    <scope>NUCLEOTIDE SEQUENCE</scope>
</reference>
<organism evidence="2">
    <name type="scientific">human gut metagenome</name>
    <dbReference type="NCBI Taxonomy" id="408170"/>
    <lineage>
        <taxon>unclassified sequences</taxon>
        <taxon>metagenomes</taxon>
        <taxon>organismal metagenomes</taxon>
    </lineage>
</organism>
<gene>
    <name evidence="2" type="ORF">Q604_UNBC10874G0001</name>
</gene>
<dbReference type="EMBL" id="AZMM01010874">
    <property type="protein sequence ID" value="ETJ34707.1"/>
    <property type="molecule type" value="Genomic_DNA"/>
</dbReference>
<name>W1XWS1_9ZZZZ</name>
<dbReference type="AlphaFoldDB" id="W1XWS1"/>
<comment type="caution">
    <text evidence="2">The sequence shown here is derived from an EMBL/GenBank/DDBJ whole genome shotgun (WGS) entry which is preliminary data.</text>
</comment>
<sequence length="68" mass="6748">VSVTGTDLEGGATLSPENQSVSTTISPGTASTITLGVVQGVTITIDNQQIDTSGLTSLTGTITLIINS</sequence>
<feature type="region of interest" description="Disordered" evidence="1">
    <location>
        <begin position="1"/>
        <end position="26"/>
    </location>
</feature>
<proteinExistence type="predicted"/>
<evidence type="ECO:0000313" key="2">
    <source>
        <dbReference type="EMBL" id="ETJ34707.1"/>
    </source>
</evidence>
<accession>W1XWS1</accession>
<feature type="compositionally biased region" description="Polar residues" evidence="1">
    <location>
        <begin position="15"/>
        <end position="26"/>
    </location>
</feature>